<keyword evidence="3" id="KW-1185">Reference proteome</keyword>
<dbReference type="STRING" id="947033.Lste_3174"/>
<evidence type="ECO:0000313" key="3">
    <source>
        <dbReference type="Proteomes" id="UP000054926"/>
    </source>
</evidence>
<keyword evidence="1" id="KW-0812">Transmembrane</keyword>
<proteinExistence type="predicted"/>
<organism evidence="2 3">
    <name type="scientific">Legionella steelei</name>
    <dbReference type="NCBI Taxonomy" id="947033"/>
    <lineage>
        <taxon>Bacteria</taxon>
        <taxon>Pseudomonadati</taxon>
        <taxon>Pseudomonadota</taxon>
        <taxon>Gammaproteobacteria</taxon>
        <taxon>Legionellales</taxon>
        <taxon>Legionellaceae</taxon>
        <taxon>Legionella</taxon>
    </lineage>
</organism>
<keyword evidence="1" id="KW-0472">Membrane</keyword>
<dbReference type="Proteomes" id="UP000054926">
    <property type="component" value="Unassembled WGS sequence"/>
</dbReference>
<dbReference type="RefSeq" id="WP_058512001.1">
    <property type="nucleotide sequence ID" value="NZ_DAIOMV010000002.1"/>
</dbReference>
<gene>
    <name evidence="2" type="ORF">Lste_3174</name>
</gene>
<evidence type="ECO:0000313" key="2">
    <source>
        <dbReference type="EMBL" id="KTD66968.1"/>
    </source>
</evidence>
<name>A0A0W0ZD20_9GAMM</name>
<protein>
    <submittedName>
        <fullName evidence="2">Uncharacterized protein</fullName>
    </submittedName>
</protein>
<accession>A0A0W0ZD20</accession>
<dbReference type="OrthoDB" id="5653787at2"/>
<dbReference type="AlphaFoldDB" id="A0A0W0ZD20"/>
<sequence>MLKIAFIFLVIAIISGVIEYRQKGTNPSAKSPVKIIFYVSALIFLITLILYLFTPATPVAHEVPNPLLSFIGALMHLG</sequence>
<keyword evidence="1" id="KW-1133">Transmembrane helix</keyword>
<dbReference type="EMBL" id="LNYY01000021">
    <property type="protein sequence ID" value="KTD66968.1"/>
    <property type="molecule type" value="Genomic_DNA"/>
</dbReference>
<dbReference type="PATRIC" id="fig|947033.5.peg.3375"/>
<evidence type="ECO:0000256" key="1">
    <source>
        <dbReference type="SAM" id="Phobius"/>
    </source>
</evidence>
<feature type="transmembrane region" description="Helical" evidence="1">
    <location>
        <begin position="35"/>
        <end position="53"/>
    </location>
</feature>
<reference evidence="2 3" key="1">
    <citation type="submission" date="2015-11" db="EMBL/GenBank/DDBJ databases">
        <title>Genomic analysis of 38 Legionella species identifies large and diverse effector repertoires.</title>
        <authorList>
            <person name="Burstein D."/>
            <person name="Amaro F."/>
            <person name="Zusman T."/>
            <person name="Lifshitz Z."/>
            <person name="Cohen O."/>
            <person name="Gilbert J.A."/>
            <person name="Pupko T."/>
            <person name="Shuman H.A."/>
            <person name="Segal G."/>
        </authorList>
    </citation>
    <scope>NUCLEOTIDE SEQUENCE [LARGE SCALE GENOMIC DNA]</scope>
    <source>
        <strain evidence="2 3">IMVS3376</strain>
    </source>
</reference>
<comment type="caution">
    <text evidence="2">The sequence shown here is derived from an EMBL/GenBank/DDBJ whole genome shotgun (WGS) entry which is preliminary data.</text>
</comment>